<dbReference type="Proteomes" id="UP001153069">
    <property type="component" value="Unassembled WGS sequence"/>
</dbReference>
<name>A0A9N8HLC7_9STRA</name>
<dbReference type="SUPFAM" id="SSF53448">
    <property type="entry name" value="Nucleotide-diphospho-sugar transferases"/>
    <property type="match status" value="1"/>
</dbReference>
<reference evidence="2" key="1">
    <citation type="submission" date="2020-06" db="EMBL/GenBank/DDBJ databases">
        <authorList>
            <consortium name="Plant Systems Biology data submission"/>
        </authorList>
    </citation>
    <scope>NUCLEOTIDE SEQUENCE</scope>
    <source>
        <strain evidence="2">D6</strain>
    </source>
</reference>
<evidence type="ECO:0000313" key="3">
    <source>
        <dbReference type="Proteomes" id="UP001153069"/>
    </source>
</evidence>
<accession>A0A9N8HLC7</accession>
<sequence>MLSKTKQCWESQKRTVQSSWAFRVPRYRYLYPKLVVALLVFFKFLDRSAVQKRDGMEIPIVVAVPDDNHEETTTETKCRYHGNCPIGEVCQDGLCSPYRNSNSTLLKAFDQQRVDKCWEACLVELQADEWYYHDAVPVVQAKDPSEIGCILTYRRQPKKGDNNTNPPWTPPTMEEWMQQRFRRVIRTDPVVAQDHIWQALCAFPCETNADCPQPETTCLGRQESDIPPKISGSPKTCSRRQQQQDEHQDDMMIVSGANPFYFEALENFAASLRFWSPNSKLAVYSLGLLEEQLAQVAEWPNVHRIHWKDGFPASFPPHVKELKQYAWKPLAINASVHEYKSIFWLDAGAVFVGPLDPIQDILHRDGIFLVQGQDDDMKRLSVPGTYQWLGFDKDTFVGGPNFAGGVQGHVYPSRYIDTIVVPNAECAWDPACIAPEGSGLNNHRYDQTSLSILAHQHHVLPHHYTEYLAGGIEQLNQNRQEPKRFIFWTARRKDTYFTELASEMPLLGKLKKKPKEKKKRKRRKGKDKKRRLAAD</sequence>
<dbReference type="Pfam" id="PF07801">
    <property type="entry name" value="DUF1647"/>
    <property type="match status" value="1"/>
</dbReference>
<dbReference type="EMBL" id="CAICTM010000672">
    <property type="protein sequence ID" value="CAB9514768.1"/>
    <property type="molecule type" value="Genomic_DNA"/>
</dbReference>
<proteinExistence type="predicted"/>
<feature type="region of interest" description="Disordered" evidence="1">
    <location>
        <begin position="508"/>
        <end position="535"/>
    </location>
</feature>
<feature type="region of interest" description="Disordered" evidence="1">
    <location>
        <begin position="219"/>
        <end position="248"/>
    </location>
</feature>
<comment type="caution">
    <text evidence="2">The sequence shown here is derived from an EMBL/GenBank/DDBJ whole genome shotgun (WGS) entry which is preliminary data.</text>
</comment>
<keyword evidence="3" id="KW-1185">Reference proteome</keyword>
<dbReference type="AlphaFoldDB" id="A0A9N8HLC7"/>
<dbReference type="OrthoDB" id="5954868at2759"/>
<gene>
    <name evidence="2" type="ORF">SEMRO_673_G185200.1</name>
</gene>
<protein>
    <submittedName>
        <fullName evidence="2">Uncharacterized protein</fullName>
    </submittedName>
</protein>
<dbReference type="PANTHER" id="PTHR31389">
    <property type="entry name" value="LD39211P"/>
    <property type="match status" value="1"/>
</dbReference>
<dbReference type="PANTHER" id="PTHR31389:SF4">
    <property type="entry name" value="LD39211P"/>
    <property type="match status" value="1"/>
</dbReference>
<feature type="compositionally biased region" description="Basic residues" evidence="1">
    <location>
        <begin position="509"/>
        <end position="535"/>
    </location>
</feature>
<dbReference type="InterPro" id="IPR012444">
    <property type="entry name" value="DUF1647"/>
</dbReference>
<evidence type="ECO:0000313" key="2">
    <source>
        <dbReference type="EMBL" id="CAB9514768.1"/>
    </source>
</evidence>
<organism evidence="2 3">
    <name type="scientific">Seminavis robusta</name>
    <dbReference type="NCBI Taxonomy" id="568900"/>
    <lineage>
        <taxon>Eukaryota</taxon>
        <taxon>Sar</taxon>
        <taxon>Stramenopiles</taxon>
        <taxon>Ochrophyta</taxon>
        <taxon>Bacillariophyta</taxon>
        <taxon>Bacillariophyceae</taxon>
        <taxon>Bacillariophycidae</taxon>
        <taxon>Naviculales</taxon>
        <taxon>Naviculaceae</taxon>
        <taxon>Seminavis</taxon>
    </lineage>
</organism>
<evidence type="ECO:0000256" key="1">
    <source>
        <dbReference type="SAM" id="MobiDB-lite"/>
    </source>
</evidence>
<dbReference type="InterPro" id="IPR029044">
    <property type="entry name" value="Nucleotide-diphossugar_trans"/>
</dbReference>